<comment type="caution">
    <text evidence="2">The sequence shown here is derived from an EMBL/GenBank/DDBJ whole genome shotgun (WGS) entry which is preliminary data.</text>
</comment>
<accession>A0ABW4PAK0</accession>
<gene>
    <name evidence="2" type="ORF">ACFSJG_20865</name>
</gene>
<dbReference type="Pfam" id="PF13452">
    <property type="entry name" value="FAS1_DH_region"/>
    <property type="match status" value="1"/>
</dbReference>
<organism evidence="2 3">
    <name type="scientific">Rhodococcus gannanensis</name>
    <dbReference type="NCBI Taxonomy" id="1960308"/>
    <lineage>
        <taxon>Bacteria</taxon>
        <taxon>Bacillati</taxon>
        <taxon>Actinomycetota</taxon>
        <taxon>Actinomycetes</taxon>
        <taxon>Mycobacteriales</taxon>
        <taxon>Nocardiaceae</taxon>
        <taxon>Rhodococcus</taxon>
    </lineage>
</organism>
<protein>
    <submittedName>
        <fullName evidence="2">MaoC family dehydratase N-terminal domain-containing protein</fullName>
    </submittedName>
</protein>
<proteinExistence type="predicted"/>
<evidence type="ECO:0000313" key="2">
    <source>
        <dbReference type="EMBL" id="MFD1814677.1"/>
    </source>
</evidence>
<feature type="domain" description="FAS1-like dehydratase" evidence="1">
    <location>
        <begin position="26"/>
        <end position="144"/>
    </location>
</feature>
<dbReference type="RefSeq" id="WP_378487149.1">
    <property type="nucleotide sequence ID" value="NZ_JBHUFB010000019.1"/>
</dbReference>
<dbReference type="SUPFAM" id="SSF54637">
    <property type="entry name" value="Thioesterase/thiol ester dehydrase-isomerase"/>
    <property type="match status" value="1"/>
</dbReference>
<reference evidence="3" key="1">
    <citation type="journal article" date="2019" name="Int. J. Syst. Evol. Microbiol.">
        <title>The Global Catalogue of Microorganisms (GCM) 10K type strain sequencing project: providing services to taxonomists for standard genome sequencing and annotation.</title>
        <authorList>
            <consortium name="The Broad Institute Genomics Platform"/>
            <consortium name="The Broad Institute Genome Sequencing Center for Infectious Disease"/>
            <person name="Wu L."/>
            <person name="Ma J."/>
        </authorList>
    </citation>
    <scope>NUCLEOTIDE SEQUENCE [LARGE SCALE GENOMIC DNA]</scope>
    <source>
        <strain evidence="3">DT72</strain>
    </source>
</reference>
<keyword evidence="3" id="KW-1185">Reference proteome</keyword>
<dbReference type="InterPro" id="IPR029069">
    <property type="entry name" value="HotDog_dom_sf"/>
</dbReference>
<evidence type="ECO:0000313" key="3">
    <source>
        <dbReference type="Proteomes" id="UP001597286"/>
    </source>
</evidence>
<sequence length="161" mass="17740">MGTELDTAYERSTSMIGAEERRPLGVVRVDEAVAFARACAEDDPRHLDPARPDFTVHPMYLPSLLRGPRGGLDDEYRADGMFADEVPGTAGLDVRLMAGGQDIEFHRSTPLGEQIEASRTIESVEFKGRPQSRFLLITVAKTYRAATSGVLATVTERFIVR</sequence>
<dbReference type="InterPro" id="IPR039569">
    <property type="entry name" value="FAS1-like_DH_region"/>
</dbReference>
<evidence type="ECO:0000259" key="1">
    <source>
        <dbReference type="Pfam" id="PF13452"/>
    </source>
</evidence>
<dbReference type="EMBL" id="JBHUFB010000019">
    <property type="protein sequence ID" value="MFD1814677.1"/>
    <property type="molecule type" value="Genomic_DNA"/>
</dbReference>
<dbReference type="Proteomes" id="UP001597286">
    <property type="component" value="Unassembled WGS sequence"/>
</dbReference>
<name>A0ABW4PAK0_9NOCA</name>
<dbReference type="Gene3D" id="3.10.129.10">
    <property type="entry name" value="Hotdog Thioesterase"/>
    <property type="match status" value="1"/>
</dbReference>